<keyword evidence="4" id="KW-0539">Nucleus</keyword>
<dbReference type="HOGENOM" id="CLU_1412213_0_0_1"/>
<dbReference type="eggNOG" id="KOG4137">
    <property type="taxonomic scope" value="Eukaryota"/>
</dbReference>
<dbReference type="FunCoup" id="K3YE63">
    <property type="interactions" value="481"/>
</dbReference>
<dbReference type="EMBL" id="AGNK02004125">
    <property type="status" value="NOT_ANNOTATED_CDS"/>
    <property type="molecule type" value="Genomic_DNA"/>
</dbReference>
<protein>
    <recommendedName>
        <fullName evidence="6">Vps72/YL1 C-terminal domain-containing protein</fullName>
    </recommendedName>
</protein>
<evidence type="ECO:0000256" key="2">
    <source>
        <dbReference type="ARBA" id="ARBA00023015"/>
    </source>
</evidence>
<keyword evidence="8" id="KW-1185">Reference proteome</keyword>
<reference evidence="7" key="2">
    <citation type="submission" date="2018-08" db="UniProtKB">
        <authorList>
            <consortium name="EnsemblPlants"/>
        </authorList>
    </citation>
    <scope>IDENTIFICATION</scope>
    <source>
        <strain evidence="7">Yugu1</strain>
    </source>
</reference>
<dbReference type="EMBL" id="AGNK02004126">
    <property type="status" value="NOT_ANNOTATED_CDS"/>
    <property type="molecule type" value="Genomic_DNA"/>
</dbReference>
<evidence type="ECO:0000313" key="8">
    <source>
        <dbReference type="Proteomes" id="UP000004995"/>
    </source>
</evidence>
<feature type="region of interest" description="Disordered" evidence="5">
    <location>
        <begin position="1"/>
        <end position="68"/>
    </location>
</feature>
<sequence>PGGDRPIWRAPLANHPTSPPVSSLSHSPSVPNPPCRQPASPRALSSKPRSRREAGSLAASRAGAGDYRRMESEVVRTEMVLAPTLSFKKVQTADKYPKGQSRGRQWKHLRHLLQAADASSMPPDRPNYLNIQSPPSIYPPKRYCDITGFEAPYVDPRTKLRYADPEVFKQIRMLPNEYVQRYLALRNAAVILR</sequence>
<keyword evidence="2" id="KW-0805">Transcription regulation</keyword>
<dbReference type="OMA" id="GGDRPIW"/>
<feature type="compositionally biased region" description="Low complexity" evidence="5">
    <location>
        <begin position="55"/>
        <end position="65"/>
    </location>
</feature>
<dbReference type="Pfam" id="PF08265">
    <property type="entry name" value="YL1_C"/>
    <property type="match status" value="1"/>
</dbReference>
<dbReference type="PANTHER" id="PTHR31200">
    <property type="entry name" value="INO80 COMPLEX SUBUNIT C"/>
    <property type="match status" value="1"/>
</dbReference>
<organism evidence="7 8">
    <name type="scientific">Setaria italica</name>
    <name type="common">Foxtail millet</name>
    <name type="synonym">Panicum italicum</name>
    <dbReference type="NCBI Taxonomy" id="4555"/>
    <lineage>
        <taxon>Eukaryota</taxon>
        <taxon>Viridiplantae</taxon>
        <taxon>Streptophyta</taxon>
        <taxon>Embryophyta</taxon>
        <taxon>Tracheophyta</taxon>
        <taxon>Spermatophyta</taxon>
        <taxon>Magnoliopsida</taxon>
        <taxon>Liliopsida</taxon>
        <taxon>Poales</taxon>
        <taxon>Poaceae</taxon>
        <taxon>PACMAD clade</taxon>
        <taxon>Panicoideae</taxon>
        <taxon>Panicodae</taxon>
        <taxon>Paniceae</taxon>
        <taxon>Cenchrinae</taxon>
        <taxon>Setaria</taxon>
    </lineage>
</organism>
<dbReference type="PANTHER" id="PTHR31200:SF1">
    <property type="entry name" value="INO80 COMPLEX SUBUNIT C"/>
    <property type="match status" value="1"/>
</dbReference>
<evidence type="ECO:0000256" key="5">
    <source>
        <dbReference type="SAM" id="MobiDB-lite"/>
    </source>
</evidence>
<reference evidence="8" key="1">
    <citation type="journal article" date="2012" name="Nat. Biotechnol.">
        <title>Reference genome sequence of the model plant Setaria.</title>
        <authorList>
            <person name="Bennetzen J.L."/>
            <person name="Schmutz J."/>
            <person name="Wang H."/>
            <person name="Percifield R."/>
            <person name="Hawkins J."/>
            <person name="Pontaroli A.C."/>
            <person name="Estep M."/>
            <person name="Feng L."/>
            <person name="Vaughn J.N."/>
            <person name="Grimwood J."/>
            <person name="Jenkins J."/>
            <person name="Barry K."/>
            <person name="Lindquist E."/>
            <person name="Hellsten U."/>
            <person name="Deshpande S."/>
            <person name="Wang X."/>
            <person name="Wu X."/>
            <person name="Mitros T."/>
            <person name="Triplett J."/>
            <person name="Yang X."/>
            <person name="Ye C.Y."/>
            <person name="Mauro-Herrera M."/>
            <person name="Wang L."/>
            <person name="Li P."/>
            <person name="Sharma M."/>
            <person name="Sharma R."/>
            <person name="Ronald P.C."/>
            <person name="Panaud O."/>
            <person name="Kellogg E.A."/>
            <person name="Brutnell T.P."/>
            <person name="Doust A.N."/>
            <person name="Tuskan G.A."/>
            <person name="Rokhsar D."/>
            <person name="Devos K.M."/>
        </authorList>
    </citation>
    <scope>NUCLEOTIDE SEQUENCE [LARGE SCALE GENOMIC DNA]</scope>
    <source>
        <strain evidence="8">cv. Yugu1</strain>
    </source>
</reference>
<dbReference type="InterPro" id="IPR013272">
    <property type="entry name" value="Vps72/YL1_C"/>
</dbReference>
<dbReference type="EnsemblPlants" id="KQK96426">
    <property type="protein sequence ID" value="KQK96426"/>
    <property type="gene ID" value="SETIT_012524mg"/>
</dbReference>
<accession>K3YE63</accession>
<dbReference type="Gramene" id="KQK96426">
    <property type="protein sequence ID" value="KQK96426"/>
    <property type="gene ID" value="SETIT_012524mg"/>
</dbReference>
<dbReference type="GO" id="GO:0006338">
    <property type="term" value="P:chromatin remodeling"/>
    <property type="evidence" value="ECO:0000318"/>
    <property type="project" value="GO_Central"/>
</dbReference>
<evidence type="ECO:0000256" key="1">
    <source>
        <dbReference type="ARBA" id="ARBA00004123"/>
    </source>
</evidence>
<comment type="subcellular location">
    <subcellularLocation>
        <location evidence="1">Nucleus</location>
    </subcellularLocation>
</comment>
<dbReference type="SMART" id="SM00993">
    <property type="entry name" value="YL1_C"/>
    <property type="match status" value="1"/>
</dbReference>
<dbReference type="AlphaFoldDB" id="K3YE63"/>
<dbReference type="InterPro" id="IPR029525">
    <property type="entry name" value="INO80C/Ies6"/>
</dbReference>
<proteinExistence type="predicted"/>
<name>K3YE63_SETIT</name>
<evidence type="ECO:0000259" key="6">
    <source>
        <dbReference type="SMART" id="SM00993"/>
    </source>
</evidence>
<dbReference type="STRING" id="4555.K3YE63"/>
<keyword evidence="3" id="KW-0804">Transcription</keyword>
<feature type="domain" description="Vps72/YL1 C-terminal" evidence="6">
    <location>
        <begin position="142"/>
        <end position="171"/>
    </location>
</feature>
<dbReference type="InParanoid" id="K3YE63"/>
<evidence type="ECO:0000256" key="4">
    <source>
        <dbReference type="ARBA" id="ARBA00023242"/>
    </source>
</evidence>
<dbReference type="Proteomes" id="UP000004995">
    <property type="component" value="Unassembled WGS sequence"/>
</dbReference>
<evidence type="ECO:0000256" key="3">
    <source>
        <dbReference type="ARBA" id="ARBA00023163"/>
    </source>
</evidence>
<dbReference type="GO" id="GO:0031011">
    <property type="term" value="C:Ino80 complex"/>
    <property type="evidence" value="ECO:0007669"/>
    <property type="project" value="InterPro"/>
</dbReference>
<evidence type="ECO:0000313" key="7">
    <source>
        <dbReference type="EnsemblPlants" id="KQK96426"/>
    </source>
</evidence>
<feature type="compositionally biased region" description="Low complexity" evidence="5">
    <location>
        <begin position="20"/>
        <end position="29"/>
    </location>
</feature>